<dbReference type="InterPro" id="IPR020449">
    <property type="entry name" value="Tscrpt_reg_AraC-type_HTH"/>
</dbReference>
<dbReference type="Proteomes" id="UP000309676">
    <property type="component" value="Unassembled WGS sequence"/>
</dbReference>
<dbReference type="Pfam" id="PF02311">
    <property type="entry name" value="AraC_binding"/>
    <property type="match status" value="1"/>
</dbReference>
<protein>
    <submittedName>
        <fullName evidence="5">Helix-turn-helix domain-containing protein</fullName>
    </submittedName>
</protein>
<dbReference type="GO" id="GO:0003700">
    <property type="term" value="F:DNA-binding transcription factor activity"/>
    <property type="evidence" value="ECO:0007669"/>
    <property type="project" value="InterPro"/>
</dbReference>
<comment type="caution">
    <text evidence="5">The sequence shown here is derived from an EMBL/GenBank/DDBJ whole genome shotgun (WGS) entry which is preliminary data.</text>
</comment>
<evidence type="ECO:0000313" key="6">
    <source>
        <dbReference type="Proteomes" id="UP000309676"/>
    </source>
</evidence>
<dbReference type="PRINTS" id="PR00032">
    <property type="entry name" value="HTHARAC"/>
</dbReference>
<dbReference type="InterPro" id="IPR037923">
    <property type="entry name" value="HTH-like"/>
</dbReference>
<dbReference type="Pfam" id="PF12833">
    <property type="entry name" value="HTH_18"/>
    <property type="match status" value="1"/>
</dbReference>
<dbReference type="SUPFAM" id="SSF51215">
    <property type="entry name" value="Regulatory protein AraC"/>
    <property type="match status" value="1"/>
</dbReference>
<dbReference type="PROSITE" id="PS00041">
    <property type="entry name" value="HTH_ARAC_FAMILY_1"/>
    <property type="match status" value="1"/>
</dbReference>
<dbReference type="PANTHER" id="PTHR43280">
    <property type="entry name" value="ARAC-FAMILY TRANSCRIPTIONAL REGULATOR"/>
    <property type="match status" value="1"/>
</dbReference>
<name>A0A5R9G7I1_9BACL</name>
<organism evidence="5 6">
    <name type="scientific">Paenibacillus antri</name>
    <dbReference type="NCBI Taxonomy" id="2582848"/>
    <lineage>
        <taxon>Bacteria</taxon>
        <taxon>Bacillati</taxon>
        <taxon>Bacillota</taxon>
        <taxon>Bacilli</taxon>
        <taxon>Bacillales</taxon>
        <taxon>Paenibacillaceae</taxon>
        <taxon>Paenibacillus</taxon>
    </lineage>
</organism>
<keyword evidence="2" id="KW-0238">DNA-binding</keyword>
<dbReference type="InterPro" id="IPR018062">
    <property type="entry name" value="HTH_AraC-typ_CS"/>
</dbReference>
<keyword evidence="1" id="KW-0805">Transcription regulation</keyword>
<feature type="domain" description="HTH araC/xylS-type" evidence="4">
    <location>
        <begin position="183"/>
        <end position="281"/>
    </location>
</feature>
<evidence type="ECO:0000256" key="2">
    <source>
        <dbReference type="ARBA" id="ARBA00023125"/>
    </source>
</evidence>
<keyword evidence="6" id="KW-1185">Reference proteome</keyword>
<dbReference type="InterPro" id="IPR003313">
    <property type="entry name" value="AraC-bd"/>
</dbReference>
<dbReference type="OrthoDB" id="192171at2"/>
<proteinExistence type="predicted"/>
<dbReference type="Gene3D" id="1.10.10.60">
    <property type="entry name" value="Homeodomain-like"/>
    <property type="match status" value="2"/>
</dbReference>
<dbReference type="PROSITE" id="PS01124">
    <property type="entry name" value="HTH_ARAC_FAMILY_2"/>
    <property type="match status" value="1"/>
</dbReference>
<evidence type="ECO:0000313" key="5">
    <source>
        <dbReference type="EMBL" id="TLS52372.1"/>
    </source>
</evidence>
<evidence type="ECO:0000259" key="4">
    <source>
        <dbReference type="PROSITE" id="PS01124"/>
    </source>
</evidence>
<dbReference type="InterPro" id="IPR009057">
    <property type="entry name" value="Homeodomain-like_sf"/>
</dbReference>
<keyword evidence="3" id="KW-0804">Transcription</keyword>
<dbReference type="AlphaFoldDB" id="A0A5R9G7I1"/>
<gene>
    <name evidence="5" type="ORF">FE782_10390</name>
</gene>
<dbReference type="EMBL" id="VCIW01000005">
    <property type="protein sequence ID" value="TLS52372.1"/>
    <property type="molecule type" value="Genomic_DNA"/>
</dbReference>
<evidence type="ECO:0000256" key="1">
    <source>
        <dbReference type="ARBA" id="ARBA00023015"/>
    </source>
</evidence>
<sequence>MTVLQFLAPPLPHFTIGGEDRYPAGRKHHSRSKIGVFDLLFVTQGALYMAEEDREYDVMPGKALILRPDLQHHAYKPCTADTHFYWLHFQTIGGWRELSDETPTDYRPPDDPYLPIASFMIDLPRFCSLANPARMQANFARLLEMQTAASAPWEQQILFQEIVRELNSRQMEMWNSPVYRAAEQTALYLRQHYRAPITNAALKERLHFHPTYLARCMKQVYGCTPLAYANGLRLRQAKTLLMRTDMPVHRIAADVGFNSSTYFIRCFVQAEGMTPKSYRSLHR</sequence>
<dbReference type="InterPro" id="IPR018060">
    <property type="entry name" value="HTH_AraC"/>
</dbReference>
<dbReference type="RefSeq" id="WP_138194028.1">
    <property type="nucleotide sequence ID" value="NZ_VCIW01000005.1"/>
</dbReference>
<evidence type="ECO:0000256" key="3">
    <source>
        <dbReference type="ARBA" id="ARBA00023163"/>
    </source>
</evidence>
<accession>A0A5R9G7I1</accession>
<dbReference type="SMART" id="SM00342">
    <property type="entry name" value="HTH_ARAC"/>
    <property type="match status" value="1"/>
</dbReference>
<dbReference type="GO" id="GO:0043565">
    <property type="term" value="F:sequence-specific DNA binding"/>
    <property type="evidence" value="ECO:0007669"/>
    <property type="project" value="InterPro"/>
</dbReference>
<reference evidence="5 6" key="1">
    <citation type="submission" date="2019-05" db="EMBL/GenBank/DDBJ databases">
        <authorList>
            <person name="Narsing Rao M.P."/>
            <person name="Li W.J."/>
        </authorList>
    </citation>
    <scope>NUCLEOTIDE SEQUENCE [LARGE SCALE GENOMIC DNA]</scope>
    <source>
        <strain evidence="5 6">SYSU_K30003</strain>
    </source>
</reference>
<dbReference type="PANTHER" id="PTHR43280:SF30">
    <property type="entry name" value="MMSAB OPERON REGULATORY PROTEIN"/>
    <property type="match status" value="1"/>
</dbReference>
<dbReference type="SUPFAM" id="SSF46689">
    <property type="entry name" value="Homeodomain-like"/>
    <property type="match status" value="2"/>
</dbReference>